<evidence type="ECO:0000259" key="7">
    <source>
        <dbReference type="PROSITE" id="PS50850"/>
    </source>
</evidence>
<accession>A0A844XAX4</accession>
<dbReference type="Proteomes" id="UP000461409">
    <property type="component" value="Unassembled WGS sequence"/>
</dbReference>
<feature type="transmembrane region" description="Helical" evidence="6">
    <location>
        <begin position="61"/>
        <end position="81"/>
    </location>
</feature>
<feature type="transmembrane region" description="Helical" evidence="6">
    <location>
        <begin position="245"/>
        <end position="269"/>
    </location>
</feature>
<keyword evidence="5 6" id="KW-0472">Membrane</keyword>
<feature type="transmembrane region" description="Helical" evidence="6">
    <location>
        <begin position="343"/>
        <end position="368"/>
    </location>
</feature>
<dbReference type="AlphaFoldDB" id="A0A844XAX4"/>
<feature type="transmembrane region" description="Helical" evidence="6">
    <location>
        <begin position="315"/>
        <end position="337"/>
    </location>
</feature>
<comment type="caution">
    <text evidence="8">The sequence shown here is derived from an EMBL/GenBank/DDBJ whole genome shotgun (WGS) entry which is preliminary data.</text>
</comment>
<dbReference type="GO" id="GO:0016020">
    <property type="term" value="C:membrane"/>
    <property type="evidence" value="ECO:0007669"/>
    <property type="project" value="UniProtKB-SubCell"/>
</dbReference>
<evidence type="ECO:0000256" key="4">
    <source>
        <dbReference type="ARBA" id="ARBA00022989"/>
    </source>
</evidence>
<evidence type="ECO:0000256" key="1">
    <source>
        <dbReference type="ARBA" id="ARBA00004141"/>
    </source>
</evidence>
<dbReference type="InterPro" id="IPR020846">
    <property type="entry name" value="MFS_dom"/>
</dbReference>
<keyword evidence="3 6" id="KW-0812">Transmembrane</keyword>
<proteinExistence type="predicted"/>
<dbReference type="SUPFAM" id="SSF103473">
    <property type="entry name" value="MFS general substrate transporter"/>
    <property type="match status" value="1"/>
</dbReference>
<feature type="transmembrane region" description="Helical" evidence="6">
    <location>
        <begin position="281"/>
        <end position="303"/>
    </location>
</feature>
<dbReference type="GO" id="GO:0022857">
    <property type="term" value="F:transmembrane transporter activity"/>
    <property type="evidence" value="ECO:0007669"/>
    <property type="project" value="InterPro"/>
</dbReference>
<protein>
    <submittedName>
        <fullName evidence="8">MFS transporter</fullName>
    </submittedName>
</protein>
<dbReference type="Gene3D" id="1.20.1250.20">
    <property type="entry name" value="MFS general substrate transporter like domains"/>
    <property type="match status" value="2"/>
</dbReference>
<dbReference type="InterPro" id="IPR044770">
    <property type="entry name" value="MFS_spinster-like"/>
</dbReference>
<dbReference type="CDD" id="cd17328">
    <property type="entry name" value="MFS_spinster_like"/>
    <property type="match status" value="1"/>
</dbReference>
<keyword evidence="9" id="KW-1185">Reference proteome</keyword>
<feature type="transmembrane region" description="Helical" evidence="6">
    <location>
        <begin position="413"/>
        <end position="434"/>
    </location>
</feature>
<feature type="transmembrane region" description="Helical" evidence="6">
    <location>
        <begin position="24"/>
        <end position="41"/>
    </location>
</feature>
<evidence type="ECO:0000256" key="5">
    <source>
        <dbReference type="ARBA" id="ARBA00023136"/>
    </source>
</evidence>
<reference evidence="8 9" key="2">
    <citation type="submission" date="2020-02" db="EMBL/GenBank/DDBJ databases">
        <title>Erythrobacter dongmakensis sp. nov., isolated from a tidal mudflat.</title>
        <authorList>
            <person name="Kim I.S."/>
        </authorList>
    </citation>
    <scope>NUCLEOTIDE SEQUENCE [LARGE SCALE GENOMIC DNA]</scope>
    <source>
        <strain evidence="8 9">GH3-10</strain>
    </source>
</reference>
<evidence type="ECO:0000313" key="9">
    <source>
        <dbReference type="Proteomes" id="UP000461409"/>
    </source>
</evidence>
<dbReference type="Pfam" id="PF07690">
    <property type="entry name" value="MFS_1"/>
    <property type="match status" value="1"/>
</dbReference>
<dbReference type="InterPro" id="IPR011701">
    <property type="entry name" value="MFS"/>
</dbReference>
<evidence type="ECO:0000256" key="3">
    <source>
        <dbReference type="ARBA" id="ARBA00022692"/>
    </source>
</evidence>
<evidence type="ECO:0000313" key="8">
    <source>
        <dbReference type="EMBL" id="MWV26929.1"/>
    </source>
</evidence>
<evidence type="ECO:0000256" key="6">
    <source>
        <dbReference type="SAM" id="Phobius"/>
    </source>
</evidence>
<dbReference type="InterPro" id="IPR036259">
    <property type="entry name" value="MFS_trans_sf"/>
</dbReference>
<dbReference type="PANTHER" id="PTHR23505">
    <property type="entry name" value="SPINSTER"/>
    <property type="match status" value="1"/>
</dbReference>
<keyword evidence="4 6" id="KW-1133">Transmembrane helix</keyword>
<sequence length="446" mass="47677">MATTIPADDVRAADESAWPKPSRGWLLVALLALASVVSQFDRTVINLMVEPIKAEFGLNDTAFGALQSVAFGIFYVIACIPLGRAADNTNRKWLIAICLLFWSIFAMASGLAKTYWQLFLTRIGVAVGEASLTPAGLSMLSDHFPPDKLGRPVSGFLMSAPVGQGLAFIGGGSLLTALTGSEMLESGWLAGLESWQAAFILIGAPGVLLIPLFLLIREPARRGPQVDQLSAKDTARLIGRMWRALVPMFIGFAMVLLVAYSIAIWTPALLQRTYGWNSEQIGWGFGLVLIVFGMTGVLAAGFASDWLAAKGHRDAPLKVACAGFAVAGISGVLAPLMPSPYMALALLGVTLFFGNMPFPCAATSLQLIVPNRARAQISAVYVTFTTLVGLGVGPTVIGIMTDFVFQDPAQIRYSMSVVIGCAAPIMVVMLLLAMKPYRRFHEEMQG</sequence>
<gene>
    <name evidence="8" type="ORF">GRF63_03325</name>
</gene>
<comment type="subcellular location">
    <subcellularLocation>
        <location evidence="1">Membrane</location>
        <topology evidence="1">Multi-pass membrane protein</topology>
    </subcellularLocation>
</comment>
<dbReference type="PANTHER" id="PTHR23505:SF79">
    <property type="entry name" value="PROTEIN SPINSTER"/>
    <property type="match status" value="1"/>
</dbReference>
<reference evidence="8 9" key="1">
    <citation type="submission" date="2019-12" db="EMBL/GenBank/DDBJ databases">
        <authorList>
            <person name="Lee S.D."/>
        </authorList>
    </citation>
    <scope>NUCLEOTIDE SEQUENCE [LARGE SCALE GENOMIC DNA]</scope>
    <source>
        <strain evidence="8 9">GH3-10</strain>
    </source>
</reference>
<dbReference type="PROSITE" id="PS50850">
    <property type="entry name" value="MFS"/>
    <property type="match status" value="1"/>
</dbReference>
<organism evidence="8 9">
    <name type="scientific">Aurantiacibacter rhizosphaerae</name>
    <dbReference type="NCBI Taxonomy" id="2691582"/>
    <lineage>
        <taxon>Bacteria</taxon>
        <taxon>Pseudomonadati</taxon>
        <taxon>Pseudomonadota</taxon>
        <taxon>Alphaproteobacteria</taxon>
        <taxon>Sphingomonadales</taxon>
        <taxon>Erythrobacteraceae</taxon>
        <taxon>Aurantiacibacter</taxon>
    </lineage>
</organism>
<feature type="transmembrane region" description="Helical" evidence="6">
    <location>
        <begin position="93"/>
        <end position="112"/>
    </location>
</feature>
<name>A0A844XAX4_9SPHN</name>
<keyword evidence="2" id="KW-0813">Transport</keyword>
<dbReference type="EMBL" id="WUBR01000001">
    <property type="protein sequence ID" value="MWV26929.1"/>
    <property type="molecule type" value="Genomic_DNA"/>
</dbReference>
<dbReference type="RefSeq" id="WP_160484551.1">
    <property type="nucleotide sequence ID" value="NZ_WUBR01000001.1"/>
</dbReference>
<feature type="transmembrane region" description="Helical" evidence="6">
    <location>
        <begin position="195"/>
        <end position="216"/>
    </location>
</feature>
<evidence type="ECO:0000256" key="2">
    <source>
        <dbReference type="ARBA" id="ARBA00022448"/>
    </source>
</evidence>
<feature type="transmembrane region" description="Helical" evidence="6">
    <location>
        <begin position="380"/>
        <end position="401"/>
    </location>
</feature>
<feature type="domain" description="Major facilitator superfamily (MFS) profile" evidence="7">
    <location>
        <begin position="27"/>
        <end position="439"/>
    </location>
</feature>